<dbReference type="AlphaFoldDB" id="A0A5N6ZFZ0"/>
<accession>A0A5N6ZFZ0</accession>
<reference evidence="4" key="1">
    <citation type="submission" date="2019-04" db="EMBL/GenBank/DDBJ databases">
        <title>Friends and foes A comparative genomics studyof 23 Aspergillus species from section Flavi.</title>
        <authorList>
            <consortium name="DOE Joint Genome Institute"/>
            <person name="Kjaerbolling I."/>
            <person name="Vesth T."/>
            <person name="Frisvad J.C."/>
            <person name="Nybo J.L."/>
            <person name="Theobald S."/>
            <person name="Kildgaard S."/>
            <person name="Isbrandt T."/>
            <person name="Kuo A."/>
            <person name="Sato A."/>
            <person name="Lyhne E.K."/>
            <person name="Kogle M.E."/>
            <person name="Wiebenga A."/>
            <person name="Kun R.S."/>
            <person name="Lubbers R.J."/>
            <person name="Makela M.R."/>
            <person name="Barry K."/>
            <person name="Chovatia M."/>
            <person name="Clum A."/>
            <person name="Daum C."/>
            <person name="Haridas S."/>
            <person name="He G."/>
            <person name="LaButti K."/>
            <person name="Lipzen A."/>
            <person name="Mondo S."/>
            <person name="Riley R."/>
            <person name="Salamov A."/>
            <person name="Simmons B.A."/>
            <person name="Magnuson J.K."/>
            <person name="Henrissat B."/>
            <person name="Mortensen U.H."/>
            <person name="Larsen T.O."/>
            <person name="Devries R.P."/>
            <person name="Grigoriev I.V."/>
            <person name="Machida M."/>
            <person name="Baker S.E."/>
            <person name="Andersen M.R."/>
        </authorList>
    </citation>
    <scope>NUCLEOTIDE SEQUENCE [LARGE SCALE GENOMIC DNA]</scope>
    <source>
        <strain evidence="4">CBS 553.77</strain>
    </source>
</reference>
<keyword evidence="4" id="KW-1185">Reference proteome</keyword>
<feature type="signal peptide" evidence="2">
    <location>
        <begin position="1"/>
        <end position="18"/>
    </location>
</feature>
<name>A0A5N6ZFZ0_9EURO</name>
<dbReference type="OrthoDB" id="4160690at2759"/>
<gene>
    <name evidence="3" type="ORF">BDV28DRAFT_145486</name>
</gene>
<feature type="chain" id="PRO_5024853015" evidence="2">
    <location>
        <begin position="19"/>
        <end position="204"/>
    </location>
</feature>
<protein>
    <submittedName>
        <fullName evidence="3">Uncharacterized protein</fullName>
    </submittedName>
</protein>
<organism evidence="3 4">
    <name type="scientific">Aspergillus coremiiformis</name>
    <dbReference type="NCBI Taxonomy" id="138285"/>
    <lineage>
        <taxon>Eukaryota</taxon>
        <taxon>Fungi</taxon>
        <taxon>Dikarya</taxon>
        <taxon>Ascomycota</taxon>
        <taxon>Pezizomycotina</taxon>
        <taxon>Eurotiomycetes</taxon>
        <taxon>Eurotiomycetidae</taxon>
        <taxon>Eurotiales</taxon>
        <taxon>Aspergillaceae</taxon>
        <taxon>Aspergillus</taxon>
        <taxon>Aspergillus subgen. Circumdati</taxon>
    </lineage>
</organism>
<evidence type="ECO:0000256" key="2">
    <source>
        <dbReference type="SAM" id="SignalP"/>
    </source>
</evidence>
<feature type="region of interest" description="Disordered" evidence="1">
    <location>
        <begin position="136"/>
        <end position="173"/>
    </location>
</feature>
<dbReference type="Proteomes" id="UP000327118">
    <property type="component" value="Unassembled WGS sequence"/>
</dbReference>
<evidence type="ECO:0000256" key="1">
    <source>
        <dbReference type="SAM" id="MobiDB-lite"/>
    </source>
</evidence>
<dbReference type="EMBL" id="ML739042">
    <property type="protein sequence ID" value="KAE8356143.1"/>
    <property type="molecule type" value="Genomic_DNA"/>
</dbReference>
<proteinExistence type="predicted"/>
<evidence type="ECO:0000313" key="4">
    <source>
        <dbReference type="Proteomes" id="UP000327118"/>
    </source>
</evidence>
<keyword evidence="2" id="KW-0732">Signal</keyword>
<sequence>MHLPTLVSLAYVFASTSAFQYPDFVPLHRRQDPGTPAYECHANCGGVITAARKDGYCDTDTFTTQLSDCLDCAHKYNIWKYYGSPVSKAATACGLDATPAAVSSATPTAVVSTSATESGTPVTVSPSSTATDIAGATSASSTSVPSSSSVVSSTPATSTIVSSPTPSPNSTSPTVSLFTGAASTNSRGGLLLSVIAGSLAVLYW</sequence>
<evidence type="ECO:0000313" key="3">
    <source>
        <dbReference type="EMBL" id="KAE8356143.1"/>
    </source>
</evidence>